<accession>A0ABY4CQY2</accession>
<keyword evidence="4 10" id="KW-0413">Isomerase</keyword>
<proteinExistence type="inferred from homology"/>
<evidence type="ECO:0000256" key="1">
    <source>
        <dbReference type="ARBA" id="ARBA00001936"/>
    </source>
</evidence>
<comment type="catalytic activity">
    <reaction evidence="6">
        <text>D-lyxose = D-xylulose</text>
        <dbReference type="Rhea" id="RHEA:14201"/>
        <dbReference type="ChEBI" id="CHEBI:16789"/>
        <dbReference type="ChEBI" id="CHEBI:17140"/>
        <dbReference type="EC" id="5.3.1.15"/>
    </reaction>
</comment>
<sequence>MECRLWRQKARAFLDKAGIVLTNEESEHIEVADLGLGEFERTGLQLITYVNNDRYCAKELILLPRQTCPEHRHPPVNGDPGKRETFRCCFGNVYLYVEGPPSEQIQATIPMGSEAYYTVFHQIELNPGEQYTIPENTLHWFQAGDGGAVVSEFSTTSRDEFDIFTDPRIRRVPEIAGEDVMESQDIGSPSDEDIIS</sequence>
<comment type="similarity">
    <text evidence="7">Belongs to the D-lyxose ketol-isomerase family.</text>
</comment>
<dbReference type="Gene3D" id="2.60.120.10">
    <property type="entry name" value="Jelly Rolls"/>
    <property type="match status" value="1"/>
</dbReference>
<evidence type="ECO:0000256" key="2">
    <source>
        <dbReference type="ARBA" id="ARBA00022723"/>
    </source>
</evidence>
<gene>
    <name evidence="10" type="ORF">LSG31_17035</name>
</gene>
<dbReference type="CDD" id="cd20308">
    <property type="entry name" value="cupin_YdaE"/>
    <property type="match status" value="1"/>
</dbReference>
<reference evidence="10" key="1">
    <citation type="submission" date="2021-12" db="EMBL/GenBank/DDBJ databases">
        <title>Alicyclobacillaceae gen. nov., sp. nov., isolated from chalcocite enrichment system.</title>
        <authorList>
            <person name="Jiang Z."/>
        </authorList>
    </citation>
    <scope>NUCLEOTIDE SEQUENCE</scope>
    <source>
        <strain evidence="10">MYW30-H2</strain>
    </source>
</reference>
<keyword evidence="2" id="KW-0479">Metal-binding</keyword>
<dbReference type="SUPFAM" id="SSF51182">
    <property type="entry name" value="RmlC-like cupins"/>
    <property type="match status" value="1"/>
</dbReference>
<evidence type="ECO:0000256" key="6">
    <source>
        <dbReference type="ARBA" id="ARBA00044907"/>
    </source>
</evidence>
<evidence type="ECO:0000256" key="4">
    <source>
        <dbReference type="ARBA" id="ARBA00023235"/>
    </source>
</evidence>
<organism evidence="10 11">
    <name type="scientific">Fodinisporobacter ferrooxydans</name>
    <dbReference type="NCBI Taxonomy" id="2901836"/>
    <lineage>
        <taxon>Bacteria</taxon>
        <taxon>Bacillati</taxon>
        <taxon>Bacillota</taxon>
        <taxon>Bacilli</taxon>
        <taxon>Bacillales</taxon>
        <taxon>Alicyclobacillaceae</taxon>
        <taxon>Fodinisporobacter</taxon>
    </lineage>
</organism>
<evidence type="ECO:0000256" key="3">
    <source>
        <dbReference type="ARBA" id="ARBA00023211"/>
    </source>
</evidence>
<evidence type="ECO:0000256" key="7">
    <source>
        <dbReference type="ARBA" id="ARBA00044951"/>
    </source>
</evidence>
<evidence type="ECO:0000313" key="11">
    <source>
        <dbReference type="Proteomes" id="UP000830167"/>
    </source>
</evidence>
<dbReference type="Pfam" id="PF07385">
    <property type="entry name" value="Lyx_isomer"/>
    <property type="match status" value="1"/>
</dbReference>
<keyword evidence="3" id="KW-0464">Manganese</keyword>
<dbReference type="InterPro" id="IPR011051">
    <property type="entry name" value="RmlC_Cupin_sf"/>
</dbReference>
<dbReference type="EMBL" id="CP089291">
    <property type="protein sequence ID" value="UOF92908.1"/>
    <property type="molecule type" value="Genomic_DNA"/>
</dbReference>
<feature type="region of interest" description="Disordered" evidence="9">
    <location>
        <begin position="175"/>
        <end position="196"/>
    </location>
</feature>
<dbReference type="GO" id="GO:0016853">
    <property type="term" value="F:isomerase activity"/>
    <property type="evidence" value="ECO:0007669"/>
    <property type="project" value="UniProtKB-KW"/>
</dbReference>
<protein>
    <recommendedName>
        <fullName evidence="8">D-lyxose ketol-isomerase</fullName>
        <ecNumber evidence="8">5.3.1.15</ecNumber>
    </recommendedName>
</protein>
<evidence type="ECO:0000313" key="10">
    <source>
        <dbReference type="EMBL" id="UOF92908.1"/>
    </source>
</evidence>
<dbReference type="EC" id="5.3.1.15" evidence="8"/>
<keyword evidence="5" id="KW-0119">Carbohydrate metabolism</keyword>
<dbReference type="Proteomes" id="UP000830167">
    <property type="component" value="Chromosome"/>
</dbReference>
<evidence type="ECO:0000256" key="9">
    <source>
        <dbReference type="SAM" id="MobiDB-lite"/>
    </source>
</evidence>
<name>A0ABY4CQY2_9BACL</name>
<comment type="cofactor">
    <cofactor evidence="1">
        <name>Mn(2+)</name>
        <dbReference type="ChEBI" id="CHEBI:29035"/>
    </cofactor>
</comment>
<dbReference type="InterPro" id="IPR014710">
    <property type="entry name" value="RmlC-like_jellyroll"/>
</dbReference>
<dbReference type="InterPro" id="IPR010864">
    <property type="entry name" value="D-lyxose_isomer"/>
</dbReference>
<keyword evidence="11" id="KW-1185">Reference proteome</keyword>
<evidence type="ECO:0000256" key="5">
    <source>
        <dbReference type="ARBA" id="ARBA00023277"/>
    </source>
</evidence>
<evidence type="ECO:0000256" key="8">
    <source>
        <dbReference type="ARBA" id="ARBA00044972"/>
    </source>
</evidence>